<dbReference type="GO" id="GO:0016787">
    <property type="term" value="F:hydrolase activity"/>
    <property type="evidence" value="ECO:0007669"/>
    <property type="project" value="UniProtKB-KW"/>
</dbReference>
<dbReference type="SUPFAM" id="SSF55811">
    <property type="entry name" value="Nudix"/>
    <property type="match status" value="1"/>
</dbReference>
<dbReference type="AlphaFoldDB" id="A0A7Z0VJ54"/>
<reference evidence="4 5" key="1">
    <citation type="submission" date="2016-06" db="EMBL/GenBank/DDBJ databases">
        <title>Genome sequence of endosymbiont of Candidatus Endolucinida thiodiazotropha.</title>
        <authorList>
            <person name="Poehlein A."/>
            <person name="Koenig S."/>
            <person name="Heiden S.E."/>
            <person name="Thuermer A."/>
            <person name="Voget S."/>
            <person name="Daniel R."/>
            <person name="Markert S."/>
            <person name="Gros O."/>
            <person name="Schweder T."/>
        </authorList>
    </citation>
    <scope>NUCLEOTIDE SEQUENCE [LARGE SCALE GENOMIC DNA]</scope>
    <source>
        <strain evidence="4 5">COS</strain>
    </source>
</reference>
<feature type="domain" description="Nudix hydrolase" evidence="3">
    <location>
        <begin position="24"/>
        <end position="159"/>
    </location>
</feature>
<dbReference type="SUPFAM" id="SSF46785">
    <property type="entry name" value="Winged helix' DNA-binding domain"/>
    <property type="match status" value="1"/>
</dbReference>
<dbReference type="PROSITE" id="PS51462">
    <property type="entry name" value="NUDIX"/>
    <property type="match status" value="1"/>
</dbReference>
<comment type="cofactor">
    <cofactor evidence="1">
        <name>Mg(2+)</name>
        <dbReference type="ChEBI" id="CHEBI:18420"/>
    </cofactor>
</comment>
<keyword evidence="4" id="KW-0548">Nucleotidyltransferase</keyword>
<dbReference type="InterPro" id="IPR000086">
    <property type="entry name" value="NUDIX_hydrolase_dom"/>
</dbReference>
<evidence type="ECO:0000313" key="4">
    <source>
        <dbReference type="EMBL" id="ODJ86489.1"/>
    </source>
</evidence>
<dbReference type="InterPro" id="IPR015797">
    <property type="entry name" value="NUDIX_hydrolase-like_dom_sf"/>
</dbReference>
<dbReference type="Gene3D" id="3.90.79.10">
    <property type="entry name" value="Nucleoside Triphosphate Pyrophosphohydrolase"/>
    <property type="match status" value="1"/>
</dbReference>
<dbReference type="InterPro" id="IPR036390">
    <property type="entry name" value="WH_DNA-bd_sf"/>
</dbReference>
<protein>
    <submittedName>
        <fullName evidence="4">Bifunctional NMN adenylyltransferase/nudix hydrolase</fullName>
    </submittedName>
</protein>
<dbReference type="InterPro" id="IPR020084">
    <property type="entry name" value="NUDIX_hydrolase_CS"/>
</dbReference>
<accession>A0A7Z0VJ54</accession>
<dbReference type="PANTHER" id="PTHR43736">
    <property type="entry name" value="ADP-RIBOSE PYROPHOSPHATASE"/>
    <property type="match status" value="1"/>
</dbReference>
<dbReference type="PROSITE" id="PS00893">
    <property type="entry name" value="NUDIX_BOX"/>
    <property type="match status" value="1"/>
</dbReference>
<dbReference type="Pfam" id="PF00293">
    <property type="entry name" value="NUDIX"/>
    <property type="match status" value="1"/>
</dbReference>
<keyword evidence="5" id="KW-1185">Reference proteome</keyword>
<dbReference type="Pfam" id="PF21906">
    <property type="entry name" value="WHD_NrtR"/>
    <property type="match status" value="1"/>
</dbReference>
<evidence type="ECO:0000259" key="3">
    <source>
        <dbReference type="PROSITE" id="PS51462"/>
    </source>
</evidence>
<comment type="caution">
    <text evidence="4">The sequence shown here is derived from an EMBL/GenBank/DDBJ whole genome shotgun (WGS) entry which is preliminary data.</text>
</comment>
<proteinExistence type="predicted"/>
<keyword evidence="4" id="KW-0808">Transferase</keyword>
<dbReference type="InterPro" id="IPR054105">
    <property type="entry name" value="WHD_NrtR"/>
</dbReference>
<dbReference type="PANTHER" id="PTHR43736:SF4">
    <property type="entry name" value="SLR1690 PROTEIN"/>
    <property type="match status" value="1"/>
</dbReference>
<dbReference type="InterPro" id="IPR036388">
    <property type="entry name" value="WH-like_DNA-bd_sf"/>
</dbReference>
<dbReference type="Proteomes" id="UP000094769">
    <property type="component" value="Unassembled WGS sequence"/>
</dbReference>
<evidence type="ECO:0000256" key="2">
    <source>
        <dbReference type="ARBA" id="ARBA00022801"/>
    </source>
</evidence>
<name>A0A7Z0VJ54_9GAMM</name>
<keyword evidence="2 4" id="KW-0378">Hydrolase</keyword>
<dbReference type="EMBL" id="MARB01000021">
    <property type="protein sequence ID" value="ODJ86489.1"/>
    <property type="molecule type" value="Genomic_DNA"/>
</dbReference>
<organism evidence="4 5">
    <name type="scientific">Candidatus Thiodiazotropha endolucinida</name>
    <dbReference type="NCBI Taxonomy" id="1655433"/>
    <lineage>
        <taxon>Bacteria</taxon>
        <taxon>Pseudomonadati</taxon>
        <taxon>Pseudomonadota</taxon>
        <taxon>Gammaproteobacteria</taxon>
        <taxon>Chromatiales</taxon>
        <taxon>Sedimenticolaceae</taxon>
        <taxon>Candidatus Thiodiazotropha</taxon>
    </lineage>
</organism>
<gene>
    <name evidence="4" type="ORF">CODIS_32730</name>
</gene>
<dbReference type="CDD" id="cd18873">
    <property type="entry name" value="NUDIX_NadM_like"/>
    <property type="match status" value="1"/>
</dbReference>
<dbReference type="Gene3D" id="1.10.10.10">
    <property type="entry name" value="Winged helix-like DNA-binding domain superfamily/Winged helix DNA-binding domain"/>
    <property type="match status" value="1"/>
</dbReference>
<dbReference type="GO" id="GO:0016779">
    <property type="term" value="F:nucleotidyltransferase activity"/>
    <property type="evidence" value="ECO:0007669"/>
    <property type="project" value="UniProtKB-KW"/>
</dbReference>
<evidence type="ECO:0000313" key="5">
    <source>
        <dbReference type="Proteomes" id="UP000094769"/>
    </source>
</evidence>
<sequence>MILAIQASTSDRVMPPTHRHCYDYPHPAVTTDVVLFTIRQDALSVLLIQRGNPPCQGMWALPGGFLNIDEDLETCAKRELLEETGVEGVYLEQLYTFGDPKRDPRERVISVTFYALSQSDLLTPKASSDAALTAWFAINQLPELAFDHADIVQLARQRLVSKLGYTTIAFQMLPKSFTLSQLQSVYEILLNESLDKRNFRKGILARNIIKETGEYSRIGNHRPAKTYRVINPSQVEIIK</sequence>
<evidence type="ECO:0000256" key="1">
    <source>
        <dbReference type="ARBA" id="ARBA00001946"/>
    </source>
</evidence>